<reference evidence="1" key="1">
    <citation type="submission" date="2014-09" db="EMBL/GenBank/DDBJ databases">
        <authorList>
            <person name="Magalhaes I.L.F."/>
            <person name="Oliveira U."/>
            <person name="Santos F.R."/>
            <person name="Vidigal T.H.D.A."/>
            <person name="Brescovit A.D."/>
            <person name="Santos A.J."/>
        </authorList>
    </citation>
    <scope>NUCLEOTIDE SEQUENCE</scope>
    <source>
        <tissue evidence="1">Shoot tissue taken approximately 20 cm above the soil surface</tissue>
    </source>
</reference>
<reference evidence="1" key="2">
    <citation type="journal article" date="2015" name="Data Brief">
        <title>Shoot transcriptome of the giant reed, Arundo donax.</title>
        <authorList>
            <person name="Barrero R.A."/>
            <person name="Guerrero F.D."/>
            <person name="Moolhuijzen P."/>
            <person name="Goolsby J.A."/>
            <person name="Tidwell J."/>
            <person name="Bellgard S.E."/>
            <person name="Bellgard M.I."/>
        </authorList>
    </citation>
    <scope>NUCLEOTIDE SEQUENCE</scope>
    <source>
        <tissue evidence="1">Shoot tissue taken approximately 20 cm above the soil surface</tissue>
    </source>
</reference>
<sequence length="65" mass="7384">MQSWELVKPTILFSSKSKSTNVLAFGTLYSFMNLQLSADQSRRNLSPTPVKIEPLFMRHKVARVG</sequence>
<name>A0A0A9FFY5_ARUDO</name>
<protein>
    <submittedName>
        <fullName evidence="1">Uncharacterized protein</fullName>
    </submittedName>
</protein>
<dbReference type="EMBL" id="GBRH01185926">
    <property type="protein sequence ID" value="JAE11970.1"/>
    <property type="molecule type" value="Transcribed_RNA"/>
</dbReference>
<evidence type="ECO:0000313" key="1">
    <source>
        <dbReference type="EMBL" id="JAE11970.1"/>
    </source>
</evidence>
<dbReference type="AlphaFoldDB" id="A0A0A9FFY5"/>
<organism evidence="1">
    <name type="scientific">Arundo donax</name>
    <name type="common">Giant reed</name>
    <name type="synonym">Donax arundinaceus</name>
    <dbReference type="NCBI Taxonomy" id="35708"/>
    <lineage>
        <taxon>Eukaryota</taxon>
        <taxon>Viridiplantae</taxon>
        <taxon>Streptophyta</taxon>
        <taxon>Embryophyta</taxon>
        <taxon>Tracheophyta</taxon>
        <taxon>Spermatophyta</taxon>
        <taxon>Magnoliopsida</taxon>
        <taxon>Liliopsida</taxon>
        <taxon>Poales</taxon>
        <taxon>Poaceae</taxon>
        <taxon>PACMAD clade</taxon>
        <taxon>Arundinoideae</taxon>
        <taxon>Arundineae</taxon>
        <taxon>Arundo</taxon>
    </lineage>
</organism>
<accession>A0A0A9FFY5</accession>
<proteinExistence type="predicted"/>